<dbReference type="AlphaFoldDB" id="A0AAQ3KK45"/>
<accession>A0AAQ3KK45</accession>
<dbReference type="Gene3D" id="3.30.70.270">
    <property type="match status" value="1"/>
</dbReference>
<keyword evidence="3" id="KW-1185">Reference proteome</keyword>
<dbReference type="InterPro" id="IPR053134">
    <property type="entry name" value="RNA-dir_DNA_polymerase"/>
</dbReference>
<sequence>MSISTTEHRQTCRRLLRVSIVSFMDAYSGYNQIRMHPEDEEKTTFISEHANFCYKINRNMEVYVDDMVAKTPATGDHYGHLIEIFSQLSCYNMRLNQEKCAFGVHGGKFLGFMPTNRGIGANLEKYRAIQEMRRPLELSEFSIENQPIGPIKAQVLADFVAEFTDQEGILNHVEKLDDVRRTTPPTKKEAEQASFWRMARKSL</sequence>
<dbReference type="Proteomes" id="UP001327560">
    <property type="component" value="Chromosome 6"/>
</dbReference>
<evidence type="ECO:0000313" key="3">
    <source>
        <dbReference type="Proteomes" id="UP001327560"/>
    </source>
</evidence>
<dbReference type="PANTHER" id="PTHR24559:SF444">
    <property type="entry name" value="REVERSE TRANSCRIPTASE DOMAIN-CONTAINING PROTEIN"/>
    <property type="match status" value="1"/>
</dbReference>
<dbReference type="SUPFAM" id="SSF56672">
    <property type="entry name" value="DNA/RNA polymerases"/>
    <property type="match status" value="1"/>
</dbReference>
<reference evidence="2 3" key="1">
    <citation type="submission" date="2023-10" db="EMBL/GenBank/DDBJ databases">
        <title>Chromosome-scale genome assembly provides insights into flower coloration mechanisms of Canna indica.</title>
        <authorList>
            <person name="Li C."/>
        </authorList>
    </citation>
    <scope>NUCLEOTIDE SEQUENCE [LARGE SCALE GENOMIC DNA]</scope>
    <source>
        <tissue evidence="2">Flower</tissue>
    </source>
</reference>
<dbReference type="InterPro" id="IPR043502">
    <property type="entry name" value="DNA/RNA_pol_sf"/>
</dbReference>
<protein>
    <recommendedName>
        <fullName evidence="1">Reverse transcriptase domain-containing protein</fullName>
    </recommendedName>
</protein>
<dbReference type="EMBL" id="CP136895">
    <property type="protein sequence ID" value="WOL10383.1"/>
    <property type="molecule type" value="Genomic_DNA"/>
</dbReference>
<name>A0AAQ3KK45_9LILI</name>
<dbReference type="InterPro" id="IPR043128">
    <property type="entry name" value="Rev_trsase/Diguanyl_cyclase"/>
</dbReference>
<proteinExistence type="predicted"/>
<evidence type="ECO:0000259" key="1">
    <source>
        <dbReference type="Pfam" id="PF00078"/>
    </source>
</evidence>
<evidence type="ECO:0000313" key="2">
    <source>
        <dbReference type="EMBL" id="WOL10383.1"/>
    </source>
</evidence>
<gene>
    <name evidence="2" type="ORF">Cni_G19138</name>
</gene>
<feature type="domain" description="Reverse transcriptase" evidence="1">
    <location>
        <begin position="57"/>
        <end position="112"/>
    </location>
</feature>
<dbReference type="CDD" id="cd01647">
    <property type="entry name" value="RT_LTR"/>
    <property type="match status" value="1"/>
</dbReference>
<dbReference type="PANTHER" id="PTHR24559">
    <property type="entry name" value="TRANSPOSON TY3-I GAG-POL POLYPROTEIN"/>
    <property type="match status" value="1"/>
</dbReference>
<dbReference type="Pfam" id="PF00078">
    <property type="entry name" value="RVT_1"/>
    <property type="match status" value="1"/>
</dbReference>
<dbReference type="InterPro" id="IPR000477">
    <property type="entry name" value="RT_dom"/>
</dbReference>
<organism evidence="2 3">
    <name type="scientific">Canna indica</name>
    <name type="common">Indian-shot</name>
    <dbReference type="NCBI Taxonomy" id="4628"/>
    <lineage>
        <taxon>Eukaryota</taxon>
        <taxon>Viridiplantae</taxon>
        <taxon>Streptophyta</taxon>
        <taxon>Embryophyta</taxon>
        <taxon>Tracheophyta</taxon>
        <taxon>Spermatophyta</taxon>
        <taxon>Magnoliopsida</taxon>
        <taxon>Liliopsida</taxon>
        <taxon>Zingiberales</taxon>
        <taxon>Cannaceae</taxon>
        <taxon>Canna</taxon>
    </lineage>
</organism>